<dbReference type="InterPro" id="IPR055346">
    <property type="entry name" value="Fe-S_cluster_assembly_SufBD"/>
</dbReference>
<accession>A0A1I5WQH5</accession>
<dbReference type="GO" id="GO:0016226">
    <property type="term" value="P:iron-sulfur cluster assembly"/>
    <property type="evidence" value="ECO:0007669"/>
    <property type="project" value="InterPro"/>
</dbReference>
<dbReference type="InterPro" id="IPR000825">
    <property type="entry name" value="SUF_FeS_clus_asmbl_SufBD_core"/>
</dbReference>
<evidence type="ECO:0000313" key="3">
    <source>
        <dbReference type="Proteomes" id="UP000182624"/>
    </source>
</evidence>
<protein>
    <submittedName>
        <fullName evidence="2">Uncharacterized protein family (UPF0051)</fullName>
    </submittedName>
</protein>
<sequence length="389" mass="43075">MNRDINMKVNVLPVLTYNFLHVNDSTLNAGDITIDSLSSPVESVISDEIEVKRDVTFEEAGEIFRANKDKILKTTGVPGVPNGDMSYRDEKQAIRTGMGIDIDELMISIDVKATVYTVPENVKAKKPIVIRYDLTNGQGSLSSQVIHAKKNSEVTVIMEYSSEKDATGFHGVSTRLLAEEGARITLIKVQLLGNGFIHFDDIGGACFENGQIDLVSLELGAKKSWTGCYTNLVEKESVFNSNMGYLCRDDHSLDINYVSDHRGKKTEALMQFKGVLMDNASKTFRGTIDFKNGSSGSVGDEQEDALLLSEDVVNKTMPVILCQEEDVDGRHGATIGQLGEDILFYMQTRGIDEEEAKRIIIKARLESVARMIPDPEIMQKVLYYIQGIV</sequence>
<dbReference type="PANTHER" id="PTHR43575:SF1">
    <property type="entry name" value="PROTEIN ABCI7, CHLOROPLASTIC"/>
    <property type="match status" value="1"/>
</dbReference>
<keyword evidence="3" id="KW-1185">Reference proteome</keyword>
<dbReference type="PANTHER" id="PTHR43575">
    <property type="entry name" value="PROTEIN ABCI7, CHLOROPLASTIC"/>
    <property type="match status" value="1"/>
</dbReference>
<evidence type="ECO:0000259" key="1">
    <source>
        <dbReference type="Pfam" id="PF01458"/>
    </source>
</evidence>
<dbReference type="OrthoDB" id="9803529at2"/>
<name>A0A1I5WQH5_9FIRM</name>
<dbReference type="EMBL" id="FOXO01000024">
    <property type="protein sequence ID" value="SFQ21960.1"/>
    <property type="molecule type" value="Genomic_DNA"/>
</dbReference>
<dbReference type="Proteomes" id="UP000182624">
    <property type="component" value="Unassembled WGS sequence"/>
</dbReference>
<gene>
    <name evidence="2" type="ORF">SAMN04487928_12443</name>
</gene>
<dbReference type="Pfam" id="PF01458">
    <property type="entry name" value="SUFBD_core"/>
    <property type="match status" value="1"/>
</dbReference>
<dbReference type="AlphaFoldDB" id="A0A1I5WQH5"/>
<proteinExistence type="predicted"/>
<evidence type="ECO:0000313" key="2">
    <source>
        <dbReference type="EMBL" id="SFQ21960.1"/>
    </source>
</evidence>
<organism evidence="2 3">
    <name type="scientific">Butyrivibrio proteoclasticus</name>
    <dbReference type="NCBI Taxonomy" id="43305"/>
    <lineage>
        <taxon>Bacteria</taxon>
        <taxon>Bacillati</taxon>
        <taxon>Bacillota</taxon>
        <taxon>Clostridia</taxon>
        <taxon>Lachnospirales</taxon>
        <taxon>Lachnospiraceae</taxon>
        <taxon>Butyrivibrio</taxon>
    </lineage>
</organism>
<dbReference type="SUPFAM" id="SSF101960">
    <property type="entry name" value="Stabilizer of iron transporter SufD"/>
    <property type="match status" value="1"/>
</dbReference>
<feature type="domain" description="SUF system FeS cluster assembly SufBD core" evidence="1">
    <location>
        <begin position="137"/>
        <end position="363"/>
    </location>
</feature>
<reference evidence="3" key="1">
    <citation type="submission" date="2016-10" db="EMBL/GenBank/DDBJ databases">
        <authorList>
            <person name="Varghese N."/>
            <person name="Submissions S."/>
        </authorList>
    </citation>
    <scope>NUCLEOTIDE SEQUENCE [LARGE SCALE GENOMIC DNA]</scope>
    <source>
        <strain evidence="3">P18</strain>
    </source>
</reference>
<dbReference type="InterPro" id="IPR037284">
    <property type="entry name" value="SUF_FeS_clus_asmbl_SufBD_sf"/>
</dbReference>
<dbReference type="RefSeq" id="WP_074890306.1">
    <property type="nucleotide sequence ID" value="NZ_FOXO01000024.1"/>
</dbReference>